<evidence type="ECO:0000313" key="3">
    <source>
        <dbReference type="EnsemblPlants" id="AES78443"/>
    </source>
</evidence>
<feature type="compositionally biased region" description="Basic residues" evidence="1">
    <location>
        <begin position="258"/>
        <end position="267"/>
    </location>
</feature>
<organism evidence="2 4">
    <name type="scientific">Medicago truncatula</name>
    <name type="common">Barrel medic</name>
    <name type="synonym">Medicago tribuloides</name>
    <dbReference type="NCBI Taxonomy" id="3880"/>
    <lineage>
        <taxon>Eukaryota</taxon>
        <taxon>Viridiplantae</taxon>
        <taxon>Streptophyta</taxon>
        <taxon>Embryophyta</taxon>
        <taxon>Tracheophyta</taxon>
        <taxon>Spermatophyta</taxon>
        <taxon>Magnoliopsida</taxon>
        <taxon>eudicotyledons</taxon>
        <taxon>Gunneridae</taxon>
        <taxon>Pentapetalae</taxon>
        <taxon>rosids</taxon>
        <taxon>fabids</taxon>
        <taxon>Fabales</taxon>
        <taxon>Fabaceae</taxon>
        <taxon>Papilionoideae</taxon>
        <taxon>50 kb inversion clade</taxon>
        <taxon>NPAAA clade</taxon>
        <taxon>Hologalegina</taxon>
        <taxon>IRL clade</taxon>
        <taxon>Trifolieae</taxon>
        <taxon>Medicago</taxon>
    </lineage>
</organism>
<dbReference type="EMBL" id="CM001223">
    <property type="protein sequence ID" value="AES78443.1"/>
    <property type="molecule type" value="Genomic_DNA"/>
</dbReference>
<feature type="compositionally biased region" description="Basic and acidic residues" evidence="1">
    <location>
        <begin position="268"/>
        <end position="279"/>
    </location>
</feature>
<accession>G7L4B5</accession>
<dbReference type="PaxDb" id="3880-AES78443"/>
<reference evidence="2 4" key="1">
    <citation type="journal article" date="2011" name="Nature">
        <title>The Medicago genome provides insight into the evolution of rhizobial symbioses.</title>
        <authorList>
            <person name="Young N.D."/>
            <person name="Debelle F."/>
            <person name="Oldroyd G.E."/>
            <person name="Geurts R."/>
            <person name="Cannon S.B."/>
            <person name="Udvardi M.K."/>
            <person name="Benedito V.A."/>
            <person name="Mayer K.F."/>
            <person name="Gouzy J."/>
            <person name="Schoof H."/>
            <person name="Van de Peer Y."/>
            <person name="Proost S."/>
            <person name="Cook D.R."/>
            <person name="Meyers B.C."/>
            <person name="Spannagl M."/>
            <person name="Cheung F."/>
            <person name="De Mita S."/>
            <person name="Krishnakumar V."/>
            <person name="Gundlach H."/>
            <person name="Zhou S."/>
            <person name="Mudge J."/>
            <person name="Bharti A.K."/>
            <person name="Murray J.D."/>
            <person name="Naoumkina M.A."/>
            <person name="Rosen B."/>
            <person name="Silverstein K.A."/>
            <person name="Tang H."/>
            <person name="Rombauts S."/>
            <person name="Zhao P.X."/>
            <person name="Zhou P."/>
            <person name="Barbe V."/>
            <person name="Bardou P."/>
            <person name="Bechner M."/>
            <person name="Bellec A."/>
            <person name="Berger A."/>
            <person name="Berges H."/>
            <person name="Bidwell S."/>
            <person name="Bisseling T."/>
            <person name="Choisne N."/>
            <person name="Couloux A."/>
            <person name="Denny R."/>
            <person name="Deshpande S."/>
            <person name="Dai X."/>
            <person name="Doyle J.J."/>
            <person name="Dudez A.M."/>
            <person name="Farmer A.D."/>
            <person name="Fouteau S."/>
            <person name="Franken C."/>
            <person name="Gibelin C."/>
            <person name="Gish J."/>
            <person name="Goldstein S."/>
            <person name="Gonzalez A.J."/>
            <person name="Green P.J."/>
            <person name="Hallab A."/>
            <person name="Hartog M."/>
            <person name="Hua A."/>
            <person name="Humphray S.J."/>
            <person name="Jeong D.H."/>
            <person name="Jing Y."/>
            <person name="Jocker A."/>
            <person name="Kenton S.M."/>
            <person name="Kim D.J."/>
            <person name="Klee K."/>
            <person name="Lai H."/>
            <person name="Lang C."/>
            <person name="Lin S."/>
            <person name="Macmil S.L."/>
            <person name="Magdelenat G."/>
            <person name="Matthews L."/>
            <person name="McCorrison J."/>
            <person name="Monaghan E.L."/>
            <person name="Mun J.H."/>
            <person name="Najar F.Z."/>
            <person name="Nicholson C."/>
            <person name="Noirot C."/>
            <person name="O'Bleness M."/>
            <person name="Paule C.R."/>
            <person name="Poulain J."/>
            <person name="Prion F."/>
            <person name="Qin B."/>
            <person name="Qu C."/>
            <person name="Retzel E.F."/>
            <person name="Riddle C."/>
            <person name="Sallet E."/>
            <person name="Samain S."/>
            <person name="Samson N."/>
            <person name="Sanders I."/>
            <person name="Saurat O."/>
            <person name="Scarpelli C."/>
            <person name="Schiex T."/>
            <person name="Segurens B."/>
            <person name="Severin A.J."/>
            <person name="Sherrier D.J."/>
            <person name="Shi R."/>
            <person name="Sims S."/>
            <person name="Singer S.R."/>
            <person name="Sinharoy S."/>
            <person name="Sterck L."/>
            <person name="Viollet A."/>
            <person name="Wang B.B."/>
            <person name="Wang K."/>
            <person name="Wang M."/>
            <person name="Wang X."/>
            <person name="Warfsmann J."/>
            <person name="Weissenbach J."/>
            <person name="White D.D."/>
            <person name="White J.D."/>
            <person name="Wiley G.B."/>
            <person name="Wincker P."/>
            <person name="Xing Y."/>
            <person name="Yang L."/>
            <person name="Yao Z."/>
            <person name="Ying F."/>
            <person name="Zhai J."/>
            <person name="Zhou L."/>
            <person name="Zuber A."/>
            <person name="Denarie J."/>
            <person name="Dixon R.A."/>
            <person name="May G.D."/>
            <person name="Schwartz D.C."/>
            <person name="Rogers J."/>
            <person name="Quetier F."/>
            <person name="Town C.D."/>
            <person name="Roe B.A."/>
        </authorList>
    </citation>
    <scope>NUCLEOTIDE SEQUENCE [LARGE SCALE GENOMIC DNA]</scope>
    <source>
        <strain evidence="2">A17</strain>
        <strain evidence="3 4">cv. Jemalong A17</strain>
    </source>
</reference>
<proteinExistence type="predicted"/>
<dbReference type="EnsemblPlants" id="AES78443">
    <property type="protein sequence ID" value="AES78443"/>
    <property type="gene ID" value="MTR_7g031740"/>
</dbReference>
<reference evidence="3" key="3">
    <citation type="submission" date="2015-04" db="UniProtKB">
        <authorList>
            <consortium name="EnsemblPlants"/>
        </authorList>
    </citation>
    <scope>IDENTIFICATION</scope>
    <source>
        <strain evidence="3">cv. Jemalong A17</strain>
    </source>
</reference>
<feature type="compositionally biased region" description="Basic and acidic residues" evidence="1">
    <location>
        <begin position="242"/>
        <end position="257"/>
    </location>
</feature>
<name>G7L4B5_MEDTR</name>
<protein>
    <recommendedName>
        <fullName evidence="5">Aminotransferase-like plant mobile domain-containing protein</fullName>
    </recommendedName>
</protein>
<evidence type="ECO:0000256" key="1">
    <source>
        <dbReference type="SAM" id="MobiDB-lite"/>
    </source>
</evidence>
<feature type="region of interest" description="Disordered" evidence="1">
    <location>
        <begin position="213"/>
        <end position="232"/>
    </location>
</feature>
<feature type="region of interest" description="Disordered" evidence="1">
    <location>
        <begin position="241"/>
        <end position="279"/>
    </location>
</feature>
<dbReference type="AlphaFoldDB" id="G7L4B5"/>
<dbReference type="HOGENOM" id="CLU_998779_0_0_1"/>
<evidence type="ECO:0008006" key="5">
    <source>
        <dbReference type="Google" id="ProtNLM"/>
    </source>
</evidence>
<gene>
    <name evidence="2" type="ordered locus">MTR_7g031740</name>
</gene>
<sequence length="279" mass="32228">MTTLLDVAAITCLKPTGEIFDPGTCESDFFFDFDTDRATFGNYIEDQHFQDEEEVSDEEHIAFLTFWLSLYVLCTRSIQVVKQYRTSEFEEAYNKRHTEGTALALFRYNENETSQVLLSEAFKVFMGCDVFTPSLAPFSKRTCGPKWFVREFPSEDIKDQEEINAYLNPIPISSRSSTNTTSYSYGVFGYQPNLVARQFGLIRTRSSSFFKTKEDIRRQKKKRSSNAASLWSGQHTVFGQEETLKTDATSKKGESRELRRRNDRKKRGIDTPEHSSKKM</sequence>
<evidence type="ECO:0000313" key="2">
    <source>
        <dbReference type="EMBL" id="AES78443.1"/>
    </source>
</evidence>
<reference evidence="2 4" key="2">
    <citation type="journal article" date="2014" name="BMC Genomics">
        <title>An improved genome release (version Mt4.0) for the model legume Medicago truncatula.</title>
        <authorList>
            <person name="Tang H."/>
            <person name="Krishnakumar V."/>
            <person name="Bidwell S."/>
            <person name="Rosen B."/>
            <person name="Chan A."/>
            <person name="Zhou S."/>
            <person name="Gentzbittel L."/>
            <person name="Childs K.L."/>
            <person name="Yandell M."/>
            <person name="Gundlach H."/>
            <person name="Mayer K.F."/>
            <person name="Schwartz D.C."/>
            <person name="Town C.D."/>
        </authorList>
    </citation>
    <scope>GENOME REANNOTATION</scope>
    <source>
        <strain evidence="3 4">cv. Jemalong A17</strain>
    </source>
</reference>
<dbReference type="Proteomes" id="UP000002051">
    <property type="component" value="Unassembled WGS sequence"/>
</dbReference>
<evidence type="ECO:0000313" key="4">
    <source>
        <dbReference type="Proteomes" id="UP000002051"/>
    </source>
</evidence>
<keyword evidence="4" id="KW-1185">Reference proteome</keyword>